<organism evidence="2">
    <name type="scientific">Lotharella oceanica</name>
    <dbReference type="NCBI Taxonomy" id="641309"/>
    <lineage>
        <taxon>Eukaryota</taxon>
        <taxon>Sar</taxon>
        <taxon>Rhizaria</taxon>
        <taxon>Cercozoa</taxon>
        <taxon>Chlorarachniophyceae</taxon>
        <taxon>Lotharella</taxon>
    </lineage>
</organism>
<gene>
    <name evidence="2" type="ORF">LSP00402_LOCUS387</name>
</gene>
<dbReference type="PANTHER" id="PTHR11388:SF100">
    <property type="entry name" value="SOLUTE CARRIER ORGANIC ANION TRANSPORTER FAMILY MEMBER 4A1"/>
    <property type="match status" value="1"/>
</dbReference>
<dbReference type="AlphaFoldDB" id="A0A7S2TGJ9"/>
<keyword evidence="1" id="KW-1133">Transmembrane helix</keyword>
<dbReference type="PANTHER" id="PTHR11388">
    <property type="entry name" value="ORGANIC ANION TRANSPORTER"/>
    <property type="match status" value="1"/>
</dbReference>
<keyword evidence="1" id="KW-0472">Membrane</keyword>
<evidence type="ECO:0000256" key="1">
    <source>
        <dbReference type="SAM" id="Phobius"/>
    </source>
</evidence>
<protein>
    <submittedName>
        <fullName evidence="2">Uncharacterized protein</fullName>
    </submittedName>
</protein>
<accession>A0A7S2TGJ9</accession>
<dbReference type="Pfam" id="PF03137">
    <property type="entry name" value="OATP"/>
    <property type="match status" value="1"/>
</dbReference>
<dbReference type="GO" id="GO:0055085">
    <property type="term" value="P:transmembrane transport"/>
    <property type="evidence" value="ECO:0007669"/>
    <property type="project" value="InterPro"/>
</dbReference>
<reference evidence="2" key="1">
    <citation type="submission" date="2021-01" db="EMBL/GenBank/DDBJ databases">
        <authorList>
            <person name="Corre E."/>
            <person name="Pelletier E."/>
            <person name="Niang G."/>
            <person name="Scheremetjew M."/>
            <person name="Finn R."/>
            <person name="Kale V."/>
            <person name="Holt S."/>
            <person name="Cochrane G."/>
            <person name="Meng A."/>
            <person name="Brown T."/>
            <person name="Cohen L."/>
        </authorList>
    </citation>
    <scope>NUCLEOTIDE SEQUENCE</scope>
    <source>
        <strain evidence="2">CCMP622</strain>
    </source>
</reference>
<dbReference type="GO" id="GO:0016020">
    <property type="term" value="C:membrane"/>
    <property type="evidence" value="ECO:0007669"/>
    <property type="project" value="InterPro"/>
</dbReference>
<proteinExistence type="predicted"/>
<feature type="transmembrane region" description="Helical" evidence="1">
    <location>
        <begin position="62"/>
        <end position="84"/>
    </location>
</feature>
<keyword evidence="1" id="KW-0812">Transmembrane</keyword>
<dbReference type="InterPro" id="IPR004156">
    <property type="entry name" value="OATP"/>
</dbReference>
<evidence type="ECO:0000313" key="2">
    <source>
        <dbReference type="EMBL" id="CAD9744553.1"/>
    </source>
</evidence>
<name>A0A7S2TGJ9_9EUKA</name>
<feature type="transmembrane region" description="Helical" evidence="1">
    <location>
        <begin position="29"/>
        <end position="50"/>
    </location>
</feature>
<feature type="transmembrane region" description="Helical" evidence="1">
    <location>
        <begin position="6"/>
        <end position="22"/>
    </location>
</feature>
<sequence>MISATYDLGVIACSTVVGYIGTYAHRPRILGYGACMLGLGCFIFAMPQITLGKYVSADSLRVANTFFCLSSSASLTGTFEYIAFADFFLGPKREETKCSNIISYMD</sequence>
<dbReference type="EMBL" id="HBHP01000563">
    <property type="protein sequence ID" value="CAD9744553.1"/>
    <property type="molecule type" value="Transcribed_RNA"/>
</dbReference>